<proteinExistence type="predicted"/>
<dbReference type="NCBIfam" id="TIGR04294">
    <property type="entry name" value="pre_pil_HX9DG"/>
    <property type="match status" value="1"/>
</dbReference>
<evidence type="ECO:0000313" key="2">
    <source>
        <dbReference type="EMBL" id="PQO43752.1"/>
    </source>
</evidence>
<dbReference type="RefSeq" id="WP_105338037.1">
    <property type="nucleotide sequence ID" value="NZ_PUHZ01000023.1"/>
</dbReference>
<organism evidence="2 3">
    <name type="scientific">Blastopirellula marina</name>
    <dbReference type="NCBI Taxonomy" id="124"/>
    <lineage>
        <taxon>Bacteria</taxon>
        <taxon>Pseudomonadati</taxon>
        <taxon>Planctomycetota</taxon>
        <taxon>Planctomycetia</taxon>
        <taxon>Pirellulales</taxon>
        <taxon>Pirellulaceae</taxon>
        <taxon>Blastopirellula</taxon>
    </lineage>
</organism>
<dbReference type="SUPFAM" id="SSF54523">
    <property type="entry name" value="Pili subunits"/>
    <property type="match status" value="1"/>
</dbReference>
<dbReference type="Gene3D" id="3.30.700.10">
    <property type="entry name" value="Glycoprotein, Type 4 Pilin"/>
    <property type="match status" value="1"/>
</dbReference>
<dbReference type="InterPro" id="IPR012902">
    <property type="entry name" value="N_methyl_site"/>
</dbReference>
<dbReference type="EMBL" id="PUHZ01000023">
    <property type="protein sequence ID" value="PQO43752.1"/>
    <property type="molecule type" value="Genomic_DNA"/>
</dbReference>
<name>A0A2S8GH13_9BACT</name>
<gene>
    <name evidence="2" type="ORF">C5Y93_24270</name>
</gene>
<dbReference type="InterPro" id="IPR027558">
    <property type="entry name" value="Pre_pil_HX9DG_C"/>
</dbReference>
<reference evidence="2 3" key="1">
    <citation type="submission" date="2018-02" db="EMBL/GenBank/DDBJ databases">
        <title>Comparative genomes isolates from brazilian mangrove.</title>
        <authorList>
            <person name="Araujo J.E."/>
            <person name="Taketani R.G."/>
            <person name="Silva M.C.P."/>
            <person name="Loureco M.V."/>
            <person name="Andreote F.D."/>
        </authorList>
    </citation>
    <scope>NUCLEOTIDE SEQUENCE [LARGE SCALE GENOMIC DNA]</scope>
    <source>
        <strain evidence="2 3">Nap-Phe MGV</strain>
    </source>
</reference>
<evidence type="ECO:0000259" key="1">
    <source>
        <dbReference type="Pfam" id="PF07596"/>
    </source>
</evidence>
<dbReference type="Pfam" id="PF07596">
    <property type="entry name" value="SBP_bac_10"/>
    <property type="match status" value="1"/>
</dbReference>
<dbReference type="InterPro" id="IPR011453">
    <property type="entry name" value="DUF1559"/>
</dbReference>
<dbReference type="PROSITE" id="PS00409">
    <property type="entry name" value="PROKAR_NTER_METHYL"/>
    <property type="match status" value="1"/>
</dbReference>
<dbReference type="NCBIfam" id="TIGR02532">
    <property type="entry name" value="IV_pilin_GFxxxE"/>
    <property type="match status" value="1"/>
</dbReference>
<dbReference type="OrthoDB" id="263324at2"/>
<dbReference type="Pfam" id="PF07963">
    <property type="entry name" value="N_methyl"/>
    <property type="match status" value="1"/>
</dbReference>
<dbReference type="Proteomes" id="UP000237819">
    <property type="component" value="Unassembled WGS sequence"/>
</dbReference>
<comment type="caution">
    <text evidence="2">The sequence shown here is derived from an EMBL/GenBank/DDBJ whole genome shotgun (WGS) entry which is preliminary data.</text>
</comment>
<evidence type="ECO:0000313" key="3">
    <source>
        <dbReference type="Proteomes" id="UP000237819"/>
    </source>
</evidence>
<feature type="domain" description="DUF1559" evidence="1">
    <location>
        <begin position="30"/>
        <end position="280"/>
    </location>
</feature>
<dbReference type="PANTHER" id="PTHR30093">
    <property type="entry name" value="GENERAL SECRETION PATHWAY PROTEIN G"/>
    <property type="match status" value="1"/>
</dbReference>
<dbReference type="AlphaFoldDB" id="A0A2S8GH13"/>
<sequence length="298" mass="32024">MRRRGFTLVELLVVIAIIGVLIALLLPAVQQAREAARRMSCTNNLKQIGLASHNYHDTFRQFSTVEFGSVAYANLSGASYFAAILPFLEQSNAYQLYDPSLSNSDPYNVTVTGQKIEAFLCPSAAQRREVGGTCDAGRAEGHYAVNVGSEAASAYAGAGQQLNGAIVYGISSPTKTAFRDMTDGTSNTLLVGESAYNLPDYTFSSGSCAGSPRYSFTYWANPYPSSIAFSTETLYNPKDKQGDGIWDSSWTHAFRSEHSGGAQFVFVDGSVHFVADTIDATTLDALATRNGGEVIGEY</sequence>
<dbReference type="PANTHER" id="PTHR30093:SF2">
    <property type="entry name" value="TYPE II SECRETION SYSTEM PROTEIN H"/>
    <property type="match status" value="1"/>
</dbReference>
<protein>
    <submittedName>
        <fullName evidence="2">Prepilin-type cleavage/methylation domain-containing protein</fullName>
    </submittedName>
</protein>
<dbReference type="InterPro" id="IPR045584">
    <property type="entry name" value="Pilin-like"/>
</dbReference>
<accession>A0A2S8GH13</accession>